<keyword evidence="1" id="KW-0614">Plasmid</keyword>
<accession>A0A1L0AYG3</accession>
<sequence length="80" mass="9293">MPVILRINGYRFFFYSNEGDPLEPAHVHVSKAGNEAKIWLEPETVLSRNDGFGARELREVIAIATEHRAFFAEKWHEYFA</sequence>
<dbReference type="AlphaFoldDB" id="A0A1L0AYG3"/>
<organism evidence="1">
    <name type="scientific">Aeromonas veronii</name>
    <dbReference type="NCBI Taxonomy" id="654"/>
    <lineage>
        <taxon>Bacteria</taxon>
        <taxon>Pseudomonadati</taxon>
        <taxon>Pseudomonadota</taxon>
        <taxon>Gammaproteobacteria</taxon>
        <taxon>Aeromonadales</taxon>
        <taxon>Aeromonadaceae</taxon>
        <taxon>Aeromonas</taxon>
    </lineage>
</organism>
<reference evidence="1" key="2">
    <citation type="submission" date="2016-11" db="EMBL/GenBank/DDBJ databases">
        <authorList>
            <person name="Jaros S."/>
            <person name="Januszkiewicz K."/>
            <person name="Wedrychowicz H."/>
        </authorList>
    </citation>
    <scope>NUCLEOTIDE SEQUENCE</scope>
    <source>
        <strain evidence="1">9716_6_57_p1</strain>
        <plasmid evidence="1">9716_6_57_p1</plasmid>
    </source>
</reference>
<geneLocation type="plasmid" evidence="1">
    <name>9716_6_57_p1</name>
</geneLocation>
<dbReference type="Pfam" id="PF13711">
    <property type="entry name" value="DUF4160"/>
    <property type="match status" value="1"/>
</dbReference>
<dbReference type="InterPro" id="IPR025427">
    <property type="entry name" value="DUF4160"/>
</dbReference>
<evidence type="ECO:0000313" key="1">
    <source>
        <dbReference type="EMBL" id="SGZ37755.1"/>
    </source>
</evidence>
<proteinExistence type="predicted"/>
<name>A0A1L0AYG3_AERVE</name>
<dbReference type="EMBL" id="LT635655">
    <property type="protein sequence ID" value="SGZ37755.1"/>
    <property type="molecule type" value="Genomic_DNA"/>
</dbReference>
<dbReference type="RefSeq" id="WP_024944121.1">
    <property type="nucleotide sequence ID" value="NZ_CP091142.1"/>
</dbReference>
<reference evidence="1" key="1">
    <citation type="submission" date="2016-11" db="EMBL/GenBank/DDBJ databases">
        <title>Aeromonas genus plasmids.</title>
        <authorList>
            <person name="Klemm E.J."/>
            <person name="Page A.J."/>
        </authorList>
    </citation>
    <scope>NUCLEOTIDE SEQUENCE [LARGE SCALE GENOMIC DNA]</scope>
    <source>
        <strain evidence="1">9716_6_57_p1</strain>
        <plasmid evidence="1">9716_6_57_p1</plasmid>
    </source>
</reference>
<protein>
    <submittedName>
        <fullName evidence="1">Domain of uncharacterized function (DUF4160)</fullName>
    </submittedName>
</protein>